<evidence type="ECO:0000256" key="1">
    <source>
        <dbReference type="SAM" id="MobiDB-lite"/>
    </source>
</evidence>
<sequence length="472" mass="47530">MADRNALLKQIQQGKRLKKAQTDDRSAPTVSGSGGGSRPGGGIPPGGGMMGLPRPPMPPTGGIPNSGSGGGAGGGNASAEPRGPPPGIPGLGGLFAGGIPKLKHRTGGVNIGRTSEDKDTAPSITPTVPQPSPQSSTAQKSSVGSRFSLPFRRNSHGRSSSQSDTASVDNQHKAMAPVPPVTKAPPPPPRMQGLSGAPSVPVRRPSDADSTSIAASVPAGRLPPPPPASAPPSRPASSISGKKAPPPRPTSRKPQIMPKPANLSNNRVSSLQSSPTPGVGSVSDLRGQLKTVASGLQGSSIHSAPINGRSSTDDDNNGESGIIQESQGSVSSLAGMFGQSIRSKTPGQNRALSGNTFAGAAPPPPVSAKAPPLPPQHSLANASSNGSFAHRRTGSGIAAPIQPPPPPPPSSSLSQYSGSRPNGAGSLQDVPVREGKWTFHSLSDIPPPPTMNNTQHIYPSGNRTGNSIGFNI</sequence>
<organism evidence="3 4">
    <name type="scientific">Coemansia spiralis</name>
    <dbReference type="NCBI Taxonomy" id="417178"/>
    <lineage>
        <taxon>Eukaryota</taxon>
        <taxon>Fungi</taxon>
        <taxon>Fungi incertae sedis</taxon>
        <taxon>Zoopagomycota</taxon>
        <taxon>Kickxellomycotina</taxon>
        <taxon>Kickxellomycetes</taxon>
        <taxon>Kickxellales</taxon>
        <taxon>Kickxellaceae</taxon>
        <taxon>Coemansia</taxon>
    </lineage>
</organism>
<reference evidence="3" key="1">
    <citation type="submission" date="2022-07" db="EMBL/GenBank/DDBJ databases">
        <title>Phylogenomic reconstructions and comparative analyses of Kickxellomycotina fungi.</title>
        <authorList>
            <person name="Reynolds N.K."/>
            <person name="Stajich J.E."/>
            <person name="Barry K."/>
            <person name="Grigoriev I.V."/>
            <person name="Crous P."/>
            <person name="Smith M.E."/>
        </authorList>
    </citation>
    <scope>NUCLEOTIDE SEQUENCE</scope>
    <source>
        <strain evidence="3">NRRL 3115</strain>
    </source>
</reference>
<dbReference type="Pfam" id="PF02205">
    <property type="entry name" value="WH2"/>
    <property type="match status" value="1"/>
</dbReference>
<feature type="compositionally biased region" description="Pro residues" evidence="1">
    <location>
        <begin position="401"/>
        <end position="410"/>
    </location>
</feature>
<feature type="compositionally biased region" description="Gly residues" evidence="1">
    <location>
        <begin position="32"/>
        <end position="50"/>
    </location>
</feature>
<accession>A0A9W8KW61</accession>
<feature type="compositionally biased region" description="Pro residues" evidence="1">
    <location>
        <begin position="221"/>
        <end position="234"/>
    </location>
</feature>
<feature type="compositionally biased region" description="Polar residues" evidence="1">
    <location>
        <begin position="262"/>
        <end position="276"/>
    </location>
</feature>
<dbReference type="GO" id="GO:0003779">
    <property type="term" value="F:actin binding"/>
    <property type="evidence" value="ECO:0007669"/>
    <property type="project" value="InterPro"/>
</dbReference>
<feature type="domain" description="WH2" evidence="2">
    <location>
        <begin position="3"/>
        <end position="20"/>
    </location>
</feature>
<feature type="compositionally biased region" description="Gly residues" evidence="1">
    <location>
        <begin position="67"/>
        <end position="76"/>
    </location>
</feature>
<dbReference type="AlphaFoldDB" id="A0A9W8KW61"/>
<feature type="compositionally biased region" description="Low complexity" evidence="1">
    <location>
        <begin position="122"/>
        <end position="142"/>
    </location>
</feature>
<evidence type="ECO:0000313" key="3">
    <source>
        <dbReference type="EMBL" id="KAJ2675925.1"/>
    </source>
</evidence>
<dbReference type="SMART" id="SM00246">
    <property type="entry name" value="WH2"/>
    <property type="match status" value="1"/>
</dbReference>
<evidence type="ECO:0000259" key="2">
    <source>
        <dbReference type="PROSITE" id="PS51082"/>
    </source>
</evidence>
<dbReference type="PROSITE" id="PS51082">
    <property type="entry name" value="WH2"/>
    <property type="match status" value="1"/>
</dbReference>
<proteinExistence type="predicted"/>
<dbReference type="OrthoDB" id="2430277at2759"/>
<feature type="region of interest" description="Disordered" evidence="1">
    <location>
        <begin position="1"/>
        <end position="472"/>
    </location>
</feature>
<feature type="compositionally biased region" description="Polar residues" evidence="1">
    <location>
        <begin position="340"/>
        <end position="356"/>
    </location>
</feature>
<feature type="compositionally biased region" description="Pro residues" evidence="1">
    <location>
        <begin position="361"/>
        <end position="375"/>
    </location>
</feature>
<feature type="compositionally biased region" description="Polar residues" evidence="1">
    <location>
        <begin position="323"/>
        <end position="332"/>
    </location>
</feature>
<protein>
    <recommendedName>
        <fullName evidence="2">WH2 domain-containing protein</fullName>
    </recommendedName>
</protein>
<gene>
    <name evidence="3" type="ORF">GGI25_003762</name>
</gene>
<feature type="compositionally biased region" description="Low complexity" evidence="1">
    <location>
        <begin position="411"/>
        <end position="421"/>
    </location>
</feature>
<name>A0A9W8KW61_9FUNG</name>
<feature type="compositionally biased region" description="Polar residues" evidence="1">
    <location>
        <begin position="378"/>
        <end position="387"/>
    </location>
</feature>
<feature type="compositionally biased region" description="Polar residues" evidence="1">
    <location>
        <begin position="157"/>
        <end position="169"/>
    </location>
</feature>
<evidence type="ECO:0000313" key="4">
    <source>
        <dbReference type="Proteomes" id="UP001151518"/>
    </source>
</evidence>
<dbReference type="InterPro" id="IPR003124">
    <property type="entry name" value="WH2_dom"/>
</dbReference>
<feature type="compositionally biased region" description="Pro residues" evidence="1">
    <location>
        <begin position="177"/>
        <end position="190"/>
    </location>
</feature>
<comment type="caution">
    <text evidence="3">The sequence shown here is derived from an EMBL/GenBank/DDBJ whole genome shotgun (WGS) entry which is preliminary data.</text>
</comment>
<dbReference type="Proteomes" id="UP001151518">
    <property type="component" value="Unassembled WGS sequence"/>
</dbReference>
<feature type="compositionally biased region" description="Polar residues" evidence="1">
    <location>
        <begin position="451"/>
        <end position="472"/>
    </location>
</feature>
<dbReference type="EMBL" id="JANBTW010000044">
    <property type="protein sequence ID" value="KAJ2675925.1"/>
    <property type="molecule type" value="Genomic_DNA"/>
</dbReference>